<feature type="domain" description="Major facilitator superfamily (MFS) profile" evidence="7">
    <location>
        <begin position="75"/>
        <end position="460"/>
    </location>
</feature>
<dbReference type="EMBL" id="NRJF01000210">
    <property type="protein sequence ID" value="RIY32910.1"/>
    <property type="molecule type" value="Genomic_DNA"/>
</dbReference>
<dbReference type="SUPFAM" id="SSF103473">
    <property type="entry name" value="MFS general substrate transporter"/>
    <property type="match status" value="1"/>
</dbReference>
<feature type="transmembrane region" description="Helical" evidence="6">
    <location>
        <begin position="346"/>
        <end position="366"/>
    </location>
</feature>
<dbReference type="Gene3D" id="1.20.1720.10">
    <property type="entry name" value="Multidrug resistance protein D"/>
    <property type="match status" value="1"/>
</dbReference>
<protein>
    <recommendedName>
        <fullName evidence="7">Major facilitator superfamily (MFS) profile domain-containing protein</fullName>
    </recommendedName>
</protein>
<evidence type="ECO:0000256" key="3">
    <source>
        <dbReference type="ARBA" id="ARBA00022692"/>
    </source>
</evidence>
<dbReference type="PANTHER" id="PTHR23502:SF132">
    <property type="entry name" value="POLYAMINE TRANSPORTER 2-RELATED"/>
    <property type="match status" value="1"/>
</dbReference>
<feature type="transmembrane region" description="Helical" evidence="6">
    <location>
        <begin position="166"/>
        <end position="186"/>
    </location>
</feature>
<feature type="transmembrane region" description="Helical" evidence="6">
    <location>
        <begin position="315"/>
        <end position="334"/>
    </location>
</feature>
<sequence>MSRNLSDSQIPKKQDKHLEYYQEQSNCASTDYVDIDNTSTIDTREASLDTGKVGFEEISPFQQQLQEQLPAGIWFFTLMYFLCMFAGFVNNSFAPAIEGMTAAFQVKVAAITAIISLYTIGNGAGQLIWGPIMDRWGRKAVILICGYIGIALNLWLMNATSYAELVWIRILQGLSFSGLGVIPSIIIRDCFSAKRYAIYSSIMSSLFVFTPVIAPLIGAWIYIYLGWQAIFGILSLVILIVLICFAQFIPETLEPSKRQPLQVKLIAQKYGAIFKSKRSLGLIVINSIFTVSTVVMPTMLPMVYIVDYHVAPENFAYLVLINTIVMAVGLHINSTLLKLGYNPAKVWLWASILQAVSTLVSFYVIFSGVTLIGIVVALALTVFFTSFVIGNMTCLFFLDYNNMIGTASSIFVSTRLCCAGLIVALLAHIPSFNGVTLLLINASTLIISAILIILYYRKFRPDIRVKQNSDYFVQGREEQ</sequence>
<dbReference type="Proteomes" id="UP000265964">
    <property type="component" value="Unassembled WGS sequence"/>
</dbReference>
<dbReference type="GO" id="GO:1990961">
    <property type="term" value="P:xenobiotic detoxification by transmembrane export across the plasma membrane"/>
    <property type="evidence" value="ECO:0007669"/>
    <property type="project" value="TreeGrafter"/>
</dbReference>
<keyword evidence="4 6" id="KW-1133">Transmembrane helix</keyword>
<evidence type="ECO:0000256" key="1">
    <source>
        <dbReference type="ARBA" id="ARBA00004141"/>
    </source>
</evidence>
<organism evidence="8 9">
    <name type="scientific">Psittacicella gerlachiana</name>
    <dbReference type="NCBI Taxonomy" id="2028574"/>
    <lineage>
        <taxon>Bacteria</taxon>
        <taxon>Pseudomonadati</taxon>
        <taxon>Pseudomonadota</taxon>
        <taxon>Gammaproteobacteria</taxon>
        <taxon>Pasteurellales</taxon>
        <taxon>Psittacicellaceae</taxon>
        <taxon>Psittacicella</taxon>
    </lineage>
</organism>
<feature type="transmembrane region" description="Helical" evidence="6">
    <location>
        <begin position="435"/>
        <end position="456"/>
    </location>
</feature>
<dbReference type="InterPro" id="IPR036259">
    <property type="entry name" value="MFS_trans_sf"/>
</dbReference>
<keyword evidence="9" id="KW-1185">Reference proteome</keyword>
<feature type="transmembrane region" description="Helical" evidence="6">
    <location>
        <begin position="372"/>
        <end position="398"/>
    </location>
</feature>
<dbReference type="InterPro" id="IPR020846">
    <property type="entry name" value="MFS_dom"/>
</dbReference>
<evidence type="ECO:0000259" key="7">
    <source>
        <dbReference type="PROSITE" id="PS50850"/>
    </source>
</evidence>
<evidence type="ECO:0000313" key="9">
    <source>
        <dbReference type="Proteomes" id="UP000265964"/>
    </source>
</evidence>
<feature type="transmembrane region" description="Helical" evidence="6">
    <location>
        <begin position="71"/>
        <end position="89"/>
    </location>
</feature>
<feature type="transmembrane region" description="Helical" evidence="6">
    <location>
        <begin position="410"/>
        <end position="429"/>
    </location>
</feature>
<evidence type="ECO:0000313" key="8">
    <source>
        <dbReference type="EMBL" id="RIY32910.1"/>
    </source>
</evidence>
<keyword evidence="5 6" id="KW-0472">Membrane</keyword>
<keyword evidence="3 6" id="KW-0812">Transmembrane</keyword>
<dbReference type="GO" id="GO:0015385">
    <property type="term" value="F:sodium:proton antiporter activity"/>
    <property type="evidence" value="ECO:0007669"/>
    <property type="project" value="TreeGrafter"/>
</dbReference>
<name>A0A3A1Y6J7_9GAMM</name>
<comment type="caution">
    <text evidence="8">The sequence shown here is derived from an EMBL/GenBank/DDBJ whole genome shotgun (WGS) entry which is preliminary data.</text>
</comment>
<dbReference type="PROSITE" id="PS50850">
    <property type="entry name" value="MFS"/>
    <property type="match status" value="1"/>
</dbReference>
<evidence type="ECO:0000256" key="5">
    <source>
        <dbReference type="ARBA" id="ARBA00023136"/>
    </source>
</evidence>
<dbReference type="RefSeq" id="WP_119535165.1">
    <property type="nucleotide sequence ID" value="NZ_NRJF01000210.1"/>
</dbReference>
<dbReference type="GO" id="GO:0005886">
    <property type="term" value="C:plasma membrane"/>
    <property type="evidence" value="ECO:0007669"/>
    <property type="project" value="TreeGrafter"/>
</dbReference>
<keyword evidence="2" id="KW-0813">Transport</keyword>
<evidence type="ECO:0000256" key="2">
    <source>
        <dbReference type="ARBA" id="ARBA00022448"/>
    </source>
</evidence>
<proteinExistence type="predicted"/>
<accession>A0A3A1Y6J7</accession>
<feature type="transmembrane region" description="Helical" evidence="6">
    <location>
        <begin position="229"/>
        <end position="249"/>
    </location>
</feature>
<evidence type="ECO:0000256" key="4">
    <source>
        <dbReference type="ARBA" id="ARBA00022989"/>
    </source>
</evidence>
<feature type="transmembrane region" description="Helical" evidence="6">
    <location>
        <begin position="280"/>
        <end position="303"/>
    </location>
</feature>
<gene>
    <name evidence="8" type="ORF">CKF59_06650</name>
</gene>
<dbReference type="InterPro" id="IPR011701">
    <property type="entry name" value="MFS"/>
</dbReference>
<dbReference type="OrthoDB" id="9814303at2"/>
<feature type="transmembrane region" description="Helical" evidence="6">
    <location>
        <begin position="109"/>
        <end position="129"/>
    </location>
</feature>
<comment type="subcellular location">
    <subcellularLocation>
        <location evidence="1">Membrane</location>
        <topology evidence="1">Multi-pass membrane protein</topology>
    </subcellularLocation>
</comment>
<dbReference type="Pfam" id="PF07690">
    <property type="entry name" value="MFS_1"/>
    <property type="match status" value="1"/>
</dbReference>
<feature type="transmembrane region" description="Helical" evidence="6">
    <location>
        <begin position="141"/>
        <end position="160"/>
    </location>
</feature>
<dbReference type="PANTHER" id="PTHR23502">
    <property type="entry name" value="MAJOR FACILITATOR SUPERFAMILY"/>
    <property type="match status" value="1"/>
</dbReference>
<feature type="transmembrane region" description="Helical" evidence="6">
    <location>
        <begin position="198"/>
        <end position="223"/>
    </location>
</feature>
<evidence type="ECO:0000256" key="6">
    <source>
        <dbReference type="SAM" id="Phobius"/>
    </source>
</evidence>
<reference evidence="8 9" key="1">
    <citation type="submission" date="2017-08" db="EMBL/GenBank/DDBJ databases">
        <title>Reclassification of Bisgaard taxon 37 and 44.</title>
        <authorList>
            <person name="Christensen H."/>
        </authorList>
    </citation>
    <scope>NUCLEOTIDE SEQUENCE [LARGE SCALE GENOMIC DNA]</scope>
    <source>
        <strain evidence="8 9">EEAB3T1</strain>
    </source>
</reference>
<dbReference type="AlphaFoldDB" id="A0A3A1Y6J7"/>